<dbReference type="InterPro" id="IPR020449">
    <property type="entry name" value="Tscrpt_reg_AraC-type_HTH"/>
</dbReference>
<dbReference type="PATRIC" id="fig|1179773.3.peg.7801"/>
<dbReference type="InterPro" id="IPR009057">
    <property type="entry name" value="Homeodomain-like_sf"/>
</dbReference>
<gene>
    <name evidence="5" type="ordered locus">BN6_77250</name>
</gene>
<dbReference type="PROSITE" id="PS01124">
    <property type="entry name" value="HTH_ARAC_FAMILY_2"/>
    <property type="match status" value="1"/>
</dbReference>
<dbReference type="SMART" id="SM00342">
    <property type="entry name" value="HTH_ARAC"/>
    <property type="match status" value="1"/>
</dbReference>
<dbReference type="GO" id="GO:0003700">
    <property type="term" value="F:DNA-binding transcription factor activity"/>
    <property type="evidence" value="ECO:0007669"/>
    <property type="project" value="InterPro"/>
</dbReference>
<evidence type="ECO:0000313" key="6">
    <source>
        <dbReference type="Proteomes" id="UP000006281"/>
    </source>
</evidence>
<keyword evidence="2" id="KW-0238">DNA-binding</keyword>
<evidence type="ECO:0000259" key="4">
    <source>
        <dbReference type="PROSITE" id="PS01124"/>
    </source>
</evidence>
<dbReference type="eggNOG" id="COG2207">
    <property type="taxonomic scope" value="Bacteria"/>
</dbReference>
<dbReference type="OrthoDB" id="9799345at2"/>
<dbReference type="BioCyc" id="SESP1179773:BN6_RS37335-MONOMER"/>
<proteinExistence type="predicted"/>
<name>K0K3W2_SACES</name>
<dbReference type="Pfam" id="PF12833">
    <property type="entry name" value="HTH_18"/>
    <property type="match status" value="1"/>
</dbReference>
<dbReference type="InterPro" id="IPR050204">
    <property type="entry name" value="AraC_XylS_family_regulators"/>
</dbReference>
<dbReference type="GO" id="GO:0043565">
    <property type="term" value="F:sequence-specific DNA binding"/>
    <property type="evidence" value="ECO:0007669"/>
    <property type="project" value="InterPro"/>
</dbReference>
<dbReference type="PRINTS" id="PR00032">
    <property type="entry name" value="HTHARAC"/>
</dbReference>
<protein>
    <recommendedName>
        <fullName evidence="4">HTH araC/xylS-type domain-containing protein</fullName>
    </recommendedName>
</protein>
<accession>K0K3W2</accession>
<sequence length="324" mass="35845">METIFRATDHPPAERFERWAQLVPTVFAPLRVSVAEPDRHRSELRTAELGGTTVHYLASSASRVERTDRMIRQADPDVVQVWLVERGDLVFSQGVTSRVVEPRRLYVSTGSRPFELSGAMPGGVMAVARSAMVPFGRLPVGRDQVERLGGFLVPEGGLAGLVTASLRELTSHDFGPADASRLGGVLVDLVAALLAHLLDRTSDLPEQTRDQALLAQVEAFVQANLGDPDLTPAAVAAAHHVALRTVQRLFRRRGRGVADWIRHARLEACRRDLADPRLRPQPVRVIGRRWGFEDPSQFNRAFRAAFGMPPGDYREHHAPRPAQH</sequence>
<feature type="domain" description="HTH araC/xylS-type" evidence="4">
    <location>
        <begin position="215"/>
        <end position="316"/>
    </location>
</feature>
<dbReference type="Proteomes" id="UP000006281">
    <property type="component" value="Chromosome"/>
</dbReference>
<evidence type="ECO:0000256" key="1">
    <source>
        <dbReference type="ARBA" id="ARBA00023015"/>
    </source>
</evidence>
<dbReference type="HOGENOM" id="CLU_049704_1_1_11"/>
<evidence type="ECO:0000256" key="2">
    <source>
        <dbReference type="ARBA" id="ARBA00023125"/>
    </source>
</evidence>
<dbReference type="InterPro" id="IPR018060">
    <property type="entry name" value="HTH_AraC"/>
</dbReference>
<dbReference type="PANTHER" id="PTHR46796">
    <property type="entry name" value="HTH-TYPE TRANSCRIPTIONAL ACTIVATOR RHAS-RELATED"/>
    <property type="match status" value="1"/>
</dbReference>
<keyword evidence="6" id="KW-1185">Reference proteome</keyword>
<dbReference type="EMBL" id="HE804045">
    <property type="protein sequence ID" value="CCH34945.1"/>
    <property type="molecule type" value="Genomic_DNA"/>
</dbReference>
<dbReference type="InterPro" id="IPR035418">
    <property type="entry name" value="AraC-bd_2"/>
</dbReference>
<organism evidence="5 6">
    <name type="scientific">Saccharothrix espanaensis (strain ATCC 51144 / DSM 44229 / JCM 9112 / NBRC 15066 / NRRL 15764)</name>
    <dbReference type="NCBI Taxonomy" id="1179773"/>
    <lineage>
        <taxon>Bacteria</taxon>
        <taxon>Bacillati</taxon>
        <taxon>Actinomycetota</taxon>
        <taxon>Actinomycetes</taxon>
        <taxon>Pseudonocardiales</taxon>
        <taxon>Pseudonocardiaceae</taxon>
        <taxon>Saccharothrix</taxon>
    </lineage>
</organism>
<evidence type="ECO:0000313" key="5">
    <source>
        <dbReference type="EMBL" id="CCH34945.1"/>
    </source>
</evidence>
<dbReference type="Gene3D" id="1.10.10.60">
    <property type="entry name" value="Homeodomain-like"/>
    <property type="match status" value="1"/>
</dbReference>
<dbReference type="Pfam" id="PF14525">
    <property type="entry name" value="AraC_binding_2"/>
    <property type="match status" value="1"/>
</dbReference>
<keyword evidence="1" id="KW-0805">Transcription regulation</keyword>
<evidence type="ECO:0000256" key="3">
    <source>
        <dbReference type="ARBA" id="ARBA00023163"/>
    </source>
</evidence>
<reference evidence="5 6" key="1">
    <citation type="journal article" date="2012" name="BMC Genomics">
        <title>Complete genome sequence of Saccharothrix espanaensis DSM 44229T and comparison to the other completely sequenced Pseudonocardiaceae.</title>
        <authorList>
            <person name="Strobel T."/>
            <person name="Al-Dilaimi A."/>
            <person name="Blom J."/>
            <person name="Gessner A."/>
            <person name="Kalinowski J."/>
            <person name="Luzhetska M."/>
            <person name="Puhler A."/>
            <person name="Szczepanowski R."/>
            <person name="Bechthold A."/>
            <person name="Ruckert C."/>
        </authorList>
    </citation>
    <scope>NUCLEOTIDE SEQUENCE [LARGE SCALE GENOMIC DNA]</scope>
    <source>
        <strain evidence="6">ATCC 51144 / DSM 44229 / JCM 9112 / NBRC 15066 / NRRL 15764</strain>
    </source>
</reference>
<dbReference type="PANTHER" id="PTHR46796:SF6">
    <property type="entry name" value="ARAC SUBFAMILY"/>
    <property type="match status" value="1"/>
</dbReference>
<keyword evidence="3" id="KW-0804">Transcription</keyword>
<dbReference type="SUPFAM" id="SSF46689">
    <property type="entry name" value="Homeodomain-like"/>
    <property type="match status" value="1"/>
</dbReference>
<dbReference type="AlphaFoldDB" id="K0K3W2"/>
<dbReference type="RefSeq" id="WP_015105054.1">
    <property type="nucleotide sequence ID" value="NC_019673.1"/>
</dbReference>
<dbReference type="KEGG" id="sesp:BN6_77250"/>